<reference evidence="2" key="1">
    <citation type="submission" date="2021-02" db="EMBL/GenBank/DDBJ databases">
        <authorList>
            <person name="Dougan E. K."/>
            <person name="Rhodes N."/>
            <person name="Thang M."/>
            <person name="Chan C."/>
        </authorList>
    </citation>
    <scope>NUCLEOTIDE SEQUENCE</scope>
</reference>
<protein>
    <submittedName>
        <fullName evidence="2">Uncharacterized protein</fullName>
    </submittedName>
</protein>
<dbReference type="EMBL" id="CAJNDS010002584">
    <property type="protein sequence ID" value="CAE7534534.1"/>
    <property type="molecule type" value="Genomic_DNA"/>
</dbReference>
<dbReference type="SUPFAM" id="SSF48452">
    <property type="entry name" value="TPR-like"/>
    <property type="match status" value="1"/>
</dbReference>
<feature type="region of interest" description="Disordered" evidence="1">
    <location>
        <begin position="47"/>
        <end position="84"/>
    </location>
</feature>
<evidence type="ECO:0000313" key="2">
    <source>
        <dbReference type="EMBL" id="CAE7534534.1"/>
    </source>
</evidence>
<sequence length="398" mass="43900">MGIFGASSILGISGLVGISNSRPDLAVFNGPAAAALAVPEPSRGADGAWAQSGAAKVPEARPREVVDSKSGESGWIPGSAPSAAPSVITVEPPALPESDGWEAEFSWGVYYSKRACMAAESAAGPWASDWKGSRAGVPRQMLRAEDLLATAVQAAPQQHQRVKLAERALRLYYHAKWLAERNHATAAEWRYREASHLARQTRRNVLAAHALGRLGYFLIHWRRLTEAKEVLQESQRISSKSNPLAPYLLGLLERQDAGKDTARILAAEELIINAGEQPSSDLEAERQRLMQVPGTQARTVCQEDFRMCWMLLEKSLALYYGNCTHLQPSQRCLSCEMLLRLRMPWLQLLLRPWSLSLRALSQPRMLARSLRVQIQGFGFGATADNGARTILNPSWPWF</sequence>
<accession>A0A812TNF0</accession>
<dbReference type="OrthoDB" id="430321at2759"/>
<gene>
    <name evidence="2" type="ORF">SNAT2548_LOCUS29955</name>
</gene>
<proteinExistence type="predicted"/>
<feature type="compositionally biased region" description="Basic and acidic residues" evidence="1">
    <location>
        <begin position="58"/>
        <end position="70"/>
    </location>
</feature>
<evidence type="ECO:0000313" key="3">
    <source>
        <dbReference type="Proteomes" id="UP000604046"/>
    </source>
</evidence>
<dbReference type="InterPro" id="IPR011990">
    <property type="entry name" value="TPR-like_helical_dom_sf"/>
</dbReference>
<name>A0A812TNF0_9DINO</name>
<evidence type="ECO:0000256" key="1">
    <source>
        <dbReference type="SAM" id="MobiDB-lite"/>
    </source>
</evidence>
<keyword evidence="3" id="KW-1185">Reference proteome</keyword>
<organism evidence="2 3">
    <name type="scientific">Symbiodinium natans</name>
    <dbReference type="NCBI Taxonomy" id="878477"/>
    <lineage>
        <taxon>Eukaryota</taxon>
        <taxon>Sar</taxon>
        <taxon>Alveolata</taxon>
        <taxon>Dinophyceae</taxon>
        <taxon>Suessiales</taxon>
        <taxon>Symbiodiniaceae</taxon>
        <taxon>Symbiodinium</taxon>
    </lineage>
</organism>
<dbReference type="Proteomes" id="UP000604046">
    <property type="component" value="Unassembled WGS sequence"/>
</dbReference>
<dbReference type="AlphaFoldDB" id="A0A812TNF0"/>
<comment type="caution">
    <text evidence="2">The sequence shown here is derived from an EMBL/GenBank/DDBJ whole genome shotgun (WGS) entry which is preliminary data.</text>
</comment>